<protein>
    <recommendedName>
        <fullName evidence="3">DUF2750 domain-containing protein</fullName>
    </recommendedName>
</protein>
<dbReference type="eggNOG" id="ENOG5031V4J">
    <property type="taxonomic scope" value="Bacteria"/>
</dbReference>
<dbReference type="InterPro" id="IPR021284">
    <property type="entry name" value="DUF2750"/>
</dbReference>
<evidence type="ECO:0000313" key="2">
    <source>
        <dbReference type="Proteomes" id="UP000029444"/>
    </source>
</evidence>
<accession>A0A095TG47</accession>
<dbReference type="EMBL" id="ARXV01000025">
    <property type="protein sequence ID" value="KGD61403.1"/>
    <property type="molecule type" value="Genomic_DNA"/>
</dbReference>
<dbReference type="RefSeq" id="WP_035235428.1">
    <property type="nucleotide sequence ID" value="NZ_ARXV01000025.1"/>
</dbReference>
<gene>
    <name evidence="1" type="ORF">Y5S_03741</name>
</gene>
<evidence type="ECO:0000313" key="1">
    <source>
        <dbReference type="EMBL" id="KGD61403.1"/>
    </source>
</evidence>
<dbReference type="OrthoDB" id="2936081at2"/>
<dbReference type="Proteomes" id="UP000029444">
    <property type="component" value="Unassembled WGS sequence"/>
</dbReference>
<comment type="caution">
    <text evidence="1">The sequence shown here is derived from an EMBL/GenBank/DDBJ whole genome shotgun (WGS) entry which is preliminary data.</text>
</comment>
<keyword evidence="2" id="KW-1185">Reference proteome</keyword>
<dbReference type="Pfam" id="PF11042">
    <property type="entry name" value="DUF2750"/>
    <property type="match status" value="1"/>
</dbReference>
<name>A0A095TG47_9GAMM</name>
<dbReference type="PATRIC" id="fig|1177154.3.peg.3741"/>
<evidence type="ECO:0008006" key="3">
    <source>
        <dbReference type="Google" id="ProtNLM"/>
    </source>
</evidence>
<proteinExistence type="predicted"/>
<dbReference type="AlphaFoldDB" id="A0A095TG47"/>
<reference evidence="1 2" key="1">
    <citation type="submission" date="2012-09" db="EMBL/GenBank/DDBJ databases">
        <title>Genome Sequence of alkane-degrading Bacterium Alcanivorax sp. 19-m-6.</title>
        <authorList>
            <person name="Lai Q."/>
            <person name="Shao Z."/>
        </authorList>
    </citation>
    <scope>NUCLEOTIDE SEQUENCE [LARGE SCALE GENOMIC DNA]</scope>
    <source>
        <strain evidence="1 2">19-m-6</strain>
    </source>
</reference>
<organism evidence="1 2">
    <name type="scientific">Alcanivorax nanhaiticus</name>
    <dbReference type="NCBI Taxonomy" id="1177154"/>
    <lineage>
        <taxon>Bacteria</taxon>
        <taxon>Pseudomonadati</taxon>
        <taxon>Pseudomonadota</taxon>
        <taxon>Gammaproteobacteria</taxon>
        <taxon>Oceanospirillales</taxon>
        <taxon>Alcanivoracaceae</taxon>
        <taxon>Alcanivorax</taxon>
    </lineage>
</organism>
<dbReference type="STRING" id="1177154.Y5S_03741"/>
<sequence>MAKILSRTQIDAIVALPGPKRYQHFIKVVADWEVVWGLYKDGWALASTEDGEKVFPVWPAKEYADMCAGGEWEEYEVKSFSVDELMTELVPSLKNDGVLVGVFYTPSDNGVVPDMEQFIEDINAELEKY</sequence>